<feature type="signal peptide" evidence="1">
    <location>
        <begin position="1"/>
        <end position="34"/>
    </location>
</feature>
<name>A0ABW9RMC4_9BACT</name>
<protein>
    <recommendedName>
        <fullName evidence="4">Outer membrane protein beta-barrel domain-containing protein</fullName>
    </recommendedName>
</protein>
<accession>A0ABW9RMC4</accession>
<evidence type="ECO:0000313" key="3">
    <source>
        <dbReference type="Proteomes" id="UP000798808"/>
    </source>
</evidence>
<comment type="caution">
    <text evidence="2">The sequence shown here is derived from an EMBL/GenBank/DDBJ whole genome shotgun (WGS) entry which is preliminary data.</text>
</comment>
<evidence type="ECO:0008006" key="4">
    <source>
        <dbReference type="Google" id="ProtNLM"/>
    </source>
</evidence>
<gene>
    <name evidence="2" type="ORF">E1163_09900</name>
</gene>
<keyword evidence="1" id="KW-0732">Signal</keyword>
<dbReference type="EMBL" id="SMLW01000498">
    <property type="protein sequence ID" value="MTI25254.1"/>
    <property type="molecule type" value="Genomic_DNA"/>
</dbReference>
<dbReference type="SUPFAM" id="SSF56925">
    <property type="entry name" value="OMPA-like"/>
    <property type="match status" value="1"/>
</dbReference>
<dbReference type="RefSeq" id="WP_155171288.1">
    <property type="nucleotide sequence ID" value="NZ_BAAAFL010000008.1"/>
</dbReference>
<proteinExistence type="predicted"/>
<dbReference type="Proteomes" id="UP000798808">
    <property type="component" value="Unassembled WGS sequence"/>
</dbReference>
<feature type="chain" id="PRO_5046245804" description="Outer membrane protein beta-barrel domain-containing protein" evidence="1">
    <location>
        <begin position="35"/>
        <end position="312"/>
    </location>
</feature>
<reference evidence="2 3" key="1">
    <citation type="submission" date="2019-02" db="EMBL/GenBank/DDBJ databases">
        <authorList>
            <person name="Goldberg S.R."/>
            <person name="Haltli B.A."/>
            <person name="Correa H."/>
            <person name="Russell K.G."/>
        </authorList>
    </citation>
    <scope>NUCLEOTIDE SEQUENCE [LARGE SCALE GENOMIC DNA]</scope>
    <source>
        <strain evidence="2 3">JCM 16186</strain>
    </source>
</reference>
<organism evidence="2 3">
    <name type="scientific">Fulvivirga kasyanovii</name>
    <dbReference type="NCBI Taxonomy" id="396812"/>
    <lineage>
        <taxon>Bacteria</taxon>
        <taxon>Pseudomonadati</taxon>
        <taxon>Bacteroidota</taxon>
        <taxon>Cytophagia</taxon>
        <taxon>Cytophagales</taxon>
        <taxon>Fulvivirgaceae</taxon>
        <taxon>Fulvivirga</taxon>
    </lineage>
</organism>
<evidence type="ECO:0000313" key="2">
    <source>
        <dbReference type="EMBL" id="MTI25254.1"/>
    </source>
</evidence>
<dbReference type="Gene3D" id="2.40.160.20">
    <property type="match status" value="1"/>
</dbReference>
<evidence type="ECO:0000256" key="1">
    <source>
        <dbReference type="SAM" id="SignalP"/>
    </source>
</evidence>
<sequence length="312" mass="33290">MNYFLYNKQIKVQGLYVLLACLSAFTLISSNADAQGFYLRVGGGYSFESAKTEFSDADPNGLTGITQSTDITVSADGSTATVTSLKGSLGAGFKFNATPGYMFNRFIGAEMGINYFCGDETLIGRLHTPTTHSEEIAYIRGLDVAPAILLTPGFETINPYVRLGLLIPVAGDLTIETSVDRPNGGGAGTDIAVRGEAEVTPKFSLGYTGAIGIIVPVTDRFSIFGEAEFKSLSIKSDEAEITSYTTTATTDGQTMLVPGEQLEDLPVSERKFIFKDEFTTSIEEPTDEPRTIPSQEVNASGAGLNIGVRIGF</sequence>
<keyword evidence="3" id="KW-1185">Reference proteome</keyword>
<dbReference type="InterPro" id="IPR011250">
    <property type="entry name" value="OMP/PagP_B-barrel"/>
</dbReference>